<dbReference type="PROSITE" id="PS01162">
    <property type="entry name" value="QOR_ZETA_CRYSTAL"/>
    <property type="match status" value="1"/>
</dbReference>
<keyword evidence="3" id="KW-1185">Reference proteome</keyword>
<sequence length="318" mass="33288">MRVLACHGYGNGENLAVETRPVPEPGPGELRVKVLACGVNGSDWEFISGHPAYGWITRAFMRGRNVFGSDVVGIVDEIGEGVRGIAPGDRVLADIFGIFGGFGAFAVAKADLWVPVPDDVNDVAAAALPQSGTIAIEGIHDRVRPGMTVLINGGGGGSGLLAIQMAKAGGATVWGVDTAGKAAAMTEAGADRVLDFEREDFTAQHERFDLILDLWGTRPVRRVRAALAPGGRYMMVGGPLRRLIGVAAWGGLSSLWSDRKVGVLAVNQGPGRLVELLELVRSGKLRPVIGECAALEDGAGAIARMGRREIAGKLVILP</sequence>
<dbReference type="PANTHER" id="PTHR43677">
    <property type="entry name" value="SHORT-CHAIN DEHYDROGENASE/REDUCTASE"/>
    <property type="match status" value="1"/>
</dbReference>
<dbReference type="InterPro" id="IPR002364">
    <property type="entry name" value="Quin_OxRdtase/zeta-crystal_CS"/>
</dbReference>
<dbReference type="SUPFAM" id="SSF51735">
    <property type="entry name" value="NAD(P)-binding Rossmann-fold domains"/>
    <property type="match status" value="1"/>
</dbReference>
<protein>
    <submittedName>
        <fullName evidence="2">NADPH:quinone reductase</fullName>
    </submittedName>
</protein>
<dbReference type="InterPro" id="IPR013154">
    <property type="entry name" value="ADH-like_N"/>
</dbReference>
<dbReference type="EMBL" id="BMGI01000003">
    <property type="protein sequence ID" value="GGD36365.1"/>
    <property type="molecule type" value="Genomic_DNA"/>
</dbReference>
<dbReference type="Gene3D" id="3.40.50.720">
    <property type="entry name" value="NAD(P)-binding Rossmann-like Domain"/>
    <property type="match status" value="1"/>
</dbReference>
<dbReference type="InterPro" id="IPR051397">
    <property type="entry name" value="Zn-ADH-like_protein"/>
</dbReference>
<dbReference type="Gene3D" id="3.90.180.10">
    <property type="entry name" value="Medium-chain alcohol dehydrogenases, catalytic domain"/>
    <property type="match status" value="1"/>
</dbReference>
<comment type="caution">
    <text evidence="2">The sequence shown here is derived from an EMBL/GenBank/DDBJ whole genome shotgun (WGS) entry which is preliminary data.</text>
</comment>
<name>A0ABQ1QQ44_9RHOB</name>
<organism evidence="2 3">
    <name type="scientific">Sinisalibacter lacisalsi</name>
    <dbReference type="NCBI Taxonomy" id="1526570"/>
    <lineage>
        <taxon>Bacteria</taxon>
        <taxon>Pseudomonadati</taxon>
        <taxon>Pseudomonadota</taxon>
        <taxon>Alphaproteobacteria</taxon>
        <taxon>Rhodobacterales</taxon>
        <taxon>Roseobacteraceae</taxon>
        <taxon>Sinisalibacter</taxon>
    </lineage>
</organism>
<proteinExistence type="predicted"/>
<dbReference type="InterPro" id="IPR036291">
    <property type="entry name" value="NAD(P)-bd_dom_sf"/>
</dbReference>
<gene>
    <name evidence="2" type="ORF">GCM10011358_20220</name>
</gene>
<feature type="domain" description="Enoyl reductase (ER)" evidence="1">
    <location>
        <begin position="10"/>
        <end position="316"/>
    </location>
</feature>
<dbReference type="Proteomes" id="UP000617355">
    <property type="component" value="Unassembled WGS sequence"/>
</dbReference>
<evidence type="ECO:0000313" key="3">
    <source>
        <dbReference type="Proteomes" id="UP000617355"/>
    </source>
</evidence>
<dbReference type="PANTHER" id="PTHR43677:SF4">
    <property type="entry name" value="QUINONE OXIDOREDUCTASE-LIKE PROTEIN 2"/>
    <property type="match status" value="1"/>
</dbReference>
<dbReference type="Pfam" id="PF13602">
    <property type="entry name" value="ADH_zinc_N_2"/>
    <property type="match status" value="1"/>
</dbReference>
<dbReference type="SUPFAM" id="SSF50129">
    <property type="entry name" value="GroES-like"/>
    <property type="match status" value="1"/>
</dbReference>
<evidence type="ECO:0000313" key="2">
    <source>
        <dbReference type="EMBL" id="GGD36365.1"/>
    </source>
</evidence>
<dbReference type="InterPro" id="IPR011032">
    <property type="entry name" value="GroES-like_sf"/>
</dbReference>
<dbReference type="SMART" id="SM00829">
    <property type="entry name" value="PKS_ER"/>
    <property type="match status" value="1"/>
</dbReference>
<dbReference type="InterPro" id="IPR020843">
    <property type="entry name" value="ER"/>
</dbReference>
<dbReference type="Pfam" id="PF08240">
    <property type="entry name" value="ADH_N"/>
    <property type="match status" value="1"/>
</dbReference>
<dbReference type="CDD" id="cd08267">
    <property type="entry name" value="MDR1"/>
    <property type="match status" value="1"/>
</dbReference>
<dbReference type="RefSeq" id="WP_188527533.1">
    <property type="nucleotide sequence ID" value="NZ_BMGI01000003.1"/>
</dbReference>
<accession>A0ABQ1QQ44</accession>
<reference evidence="3" key="1">
    <citation type="journal article" date="2019" name="Int. J. Syst. Evol. Microbiol.">
        <title>The Global Catalogue of Microorganisms (GCM) 10K type strain sequencing project: providing services to taxonomists for standard genome sequencing and annotation.</title>
        <authorList>
            <consortium name="The Broad Institute Genomics Platform"/>
            <consortium name="The Broad Institute Genome Sequencing Center for Infectious Disease"/>
            <person name="Wu L."/>
            <person name="Ma J."/>
        </authorList>
    </citation>
    <scope>NUCLEOTIDE SEQUENCE [LARGE SCALE GENOMIC DNA]</scope>
    <source>
        <strain evidence="3">CGMCC 1.12922</strain>
    </source>
</reference>
<evidence type="ECO:0000259" key="1">
    <source>
        <dbReference type="SMART" id="SM00829"/>
    </source>
</evidence>